<dbReference type="PANTHER" id="PTHR13204:SF1">
    <property type="entry name" value="ESTER HYDROLASE C11ORF54"/>
    <property type="match status" value="1"/>
</dbReference>
<organism evidence="9">
    <name type="scientific">Oxyrrhis marina</name>
    <name type="common">Dinoflagellate</name>
    <dbReference type="NCBI Taxonomy" id="2969"/>
    <lineage>
        <taxon>Eukaryota</taxon>
        <taxon>Sar</taxon>
        <taxon>Alveolata</taxon>
        <taxon>Dinophyceae</taxon>
        <taxon>Oxyrrhinales</taxon>
        <taxon>Oxyrrhinaceae</taxon>
        <taxon>Oxyrrhis</taxon>
    </lineage>
</organism>
<keyword evidence="6" id="KW-0539">Nucleus</keyword>
<evidence type="ECO:0000256" key="1">
    <source>
        <dbReference type="ARBA" id="ARBA00004123"/>
    </source>
</evidence>
<evidence type="ECO:0000256" key="4">
    <source>
        <dbReference type="ARBA" id="ARBA00022801"/>
    </source>
</evidence>
<evidence type="ECO:0000259" key="8">
    <source>
        <dbReference type="SMART" id="SM01168"/>
    </source>
</evidence>
<dbReference type="CDD" id="cd17298">
    <property type="entry name" value="DUF1907"/>
    <property type="match status" value="1"/>
</dbReference>
<gene>
    <name evidence="9" type="ORF">OMAR00294_LOCUS2733</name>
</gene>
<evidence type="ECO:0000256" key="2">
    <source>
        <dbReference type="ARBA" id="ARBA00011245"/>
    </source>
</evidence>
<protein>
    <recommendedName>
        <fullName evidence="8">DUF1907 domain-containing protein</fullName>
    </recommendedName>
</protein>
<dbReference type="InterPro" id="IPR015021">
    <property type="entry name" value="C11orf54_DUF1907"/>
</dbReference>
<evidence type="ECO:0000256" key="3">
    <source>
        <dbReference type="ARBA" id="ARBA00022723"/>
    </source>
</evidence>
<evidence type="ECO:0000256" key="5">
    <source>
        <dbReference type="ARBA" id="ARBA00022833"/>
    </source>
</evidence>
<name>A0A7S4GQE8_OXYMA</name>
<dbReference type="GO" id="GO:0005634">
    <property type="term" value="C:nucleus"/>
    <property type="evidence" value="ECO:0007669"/>
    <property type="project" value="UniProtKB-SubCell"/>
</dbReference>
<dbReference type="EMBL" id="HBJB01003352">
    <property type="protein sequence ID" value="CAE0843774.1"/>
    <property type="molecule type" value="Transcribed_RNA"/>
</dbReference>
<evidence type="ECO:0000313" key="9">
    <source>
        <dbReference type="EMBL" id="CAE0843774.1"/>
    </source>
</evidence>
<accession>A0A7S4GQE8</accession>
<dbReference type="GO" id="GO:0008270">
    <property type="term" value="F:zinc ion binding"/>
    <property type="evidence" value="ECO:0007669"/>
    <property type="project" value="TreeGrafter"/>
</dbReference>
<evidence type="ECO:0000256" key="6">
    <source>
        <dbReference type="ARBA" id="ARBA00023242"/>
    </source>
</evidence>
<comment type="subunit">
    <text evidence="2">Monomer.</text>
</comment>
<comment type="subcellular location">
    <subcellularLocation>
        <location evidence="1">Nucleus</location>
    </subcellularLocation>
</comment>
<keyword evidence="4" id="KW-0378">Hydrolase</keyword>
<proteinExistence type="predicted"/>
<keyword evidence="5" id="KW-0862">Zinc</keyword>
<feature type="region of interest" description="Disordered" evidence="7">
    <location>
        <begin position="303"/>
        <end position="349"/>
    </location>
</feature>
<sequence length="349" mass="38366">MSQSWPLESYALSPPTLDELRDVLAEGLGSNYEDVDVSVVPCPNLREAPFGLVSQGLSGGTCVIDVGGVDNLFPKVNLTKEYCLREVAQQIGISEPHFLGAGSCGYSCTGRNSELVVNAGLNENRSKCIVMDDDHVECCVRDYHEHRVSALANVFCSAGEAGQVLRLHVKHRKGEIADFVGCIQRALRMKFGDRPVSVGGSFVMHKGTAKIHVMSDFTQDPIMSQEFIDKTWLKFFEGKAPMTFMFVCTSVDPPNLSMRLTHTHGHNSEDNNLGGHYHYDLTREVEYECYLNVAEVVHRVDKQHQSPTWDKDLDFPTNTVSAPGTPCPAAASKRPVVAPEQRPAIGSAL</sequence>
<dbReference type="PANTHER" id="PTHR13204">
    <property type="entry name" value="PTD012 PROTEIN"/>
    <property type="match status" value="1"/>
</dbReference>
<feature type="compositionally biased region" description="Basic and acidic residues" evidence="7">
    <location>
        <begin position="303"/>
        <end position="314"/>
    </location>
</feature>
<dbReference type="AlphaFoldDB" id="A0A7S4GQE8"/>
<dbReference type="SMART" id="SM01168">
    <property type="entry name" value="DUF1907"/>
    <property type="match status" value="1"/>
</dbReference>
<dbReference type="SUPFAM" id="SSF117856">
    <property type="entry name" value="AF0104/ALDC/Ptd012-like"/>
    <property type="match status" value="1"/>
</dbReference>
<dbReference type="Pfam" id="PF08925">
    <property type="entry name" value="DUF1907"/>
    <property type="match status" value="1"/>
</dbReference>
<feature type="domain" description="DUF1907" evidence="8">
    <location>
        <begin position="23"/>
        <end position="300"/>
    </location>
</feature>
<keyword evidence="3" id="KW-0479">Metal-binding</keyword>
<evidence type="ECO:0000256" key="7">
    <source>
        <dbReference type="SAM" id="MobiDB-lite"/>
    </source>
</evidence>
<dbReference type="GO" id="GO:0016788">
    <property type="term" value="F:hydrolase activity, acting on ester bonds"/>
    <property type="evidence" value="ECO:0007669"/>
    <property type="project" value="TreeGrafter"/>
</dbReference>
<reference evidence="9" key="1">
    <citation type="submission" date="2021-01" db="EMBL/GenBank/DDBJ databases">
        <authorList>
            <person name="Corre E."/>
            <person name="Pelletier E."/>
            <person name="Niang G."/>
            <person name="Scheremetjew M."/>
            <person name="Finn R."/>
            <person name="Kale V."/>
            <person name="Holt S."/>
            <person name="Cochrane G."/>
            <person name="Meng A."/>
            <person name="Brown T."/>
            <person name="Cohen L."/>
        </authorList>
    </citation>
    <scope>NUCLEOTIDE SEQUENCE</scope>
    <source>
        <strain evidence="9">LB1974</strain>
    </source>
</reference>